<keyword evidence="4" id="KW-1133">Transmembrane helix</keyword>
<keyword evidence="3" id="KW-0175">Coiled coil</keyword>
<dbReference type="SUPFAM" id="SSF55073">
    <property type="entry name" value="Nucleotide cyclase"/>
    <property type="match status" value="1"/>
</dbReference>
<feature type="transmembrane region" description="Helical" evidence="4">
    <location>
        <begin position="69"/>
        <end position="91"/>
    </location>
</feature>
<comment type="catalytic activity">
    <reaction evidence="2">
        <text>2 GTP = 3',3'-c-di-GMP + 2 diphosphate</text>
        <dbReference type="Rhea" id="RHEA:24898"/>
        <dbReference type="ChEBI" id="CHEBI:33019"/>
        <dbReference type="ChEBI" id="CHEBI:37565"/>
        <dbReference type="ChEBI" id="CHEBI:58805"/>
        <dbReference type="EC" id="2.7.7.65"/>
    </reaction>
</comment>
<feature type="transmembrane region" description="Helical" evidence="4">
    <location>
        <begin position="180"/>
        <end position="201"/>
    </location>
</feature>
<feature type="transmembrane region" description="Helical" evidence="4">
    <location>
        <begin position="145"/>
        <end position="168"/>
    </location>
</feature>
<dbReference type="InterPro" id="IPR029787">
    <property type="entry name" value="Nucleotide_cyclase"/>
</dbReference>
<dbReference type="PANTHER" id="PTHR45138">
    <property type="entry name" value="REGULATORY COMPONENTS OF SENSORY TRANSDUCTION SYSTEM"/>
    <property type="match status" value="1"/>
</dbReference>
<proteinExistence type="predicted"/>
<evidence type="ECO:0000256" key="4">
    <source>
        <dbReference type="SAM" id="Phobius"/>
    </source>
</evidence>
<gene>
    <name evidence="6" type="ORF">ACFOZ5_17460</name>
</gene>
<dbReference type="InterPro" id="IPR031621">
    <property type="entry name" value="HisKA_7TM"/>
</dbReference>
<comment type="caution">
    <text evidence="6">The sequence shown here is derived from an EMBL/GenBank/DDBJ whole genome shotgun (WGS) entry which is preliminary data.</text>
</comment>
<dbReference type="SMART" id="SM00267">
    <property type="entry name" value="GGDEF"/>
    <property type="match status" value="1"/>
</dbReference>
<dbReference type="Gene3D" id="3.30.70.270">
    <property type="match status" value="1"/>
</dbReference>
<keyword evidence="6" id="KW-0548">Nucleotidyltransferase</keyword>
<evidence type="ECO:0000313" key="7">
    <source>
        <dbReference type="Proteomes" id="UP001595798"/>
    </source>
</evidence>
<sequence length="521" mass="57875">MLFVTALFISCLVTLFLARYAWARRETPAAGSVAVMMVGISWWTLFYAIQLLRPELPEVIPQPDALPLFWFRLMFIGVGALPASLLTFVLLYTGVIARLNRRLVVGLSIVPTLVVVVALTDGIYHDWFLAGFAAREGQSFTGGPVFWLHTLYSYSLTLIAYGLLVRFIVRSRTYRMQAAVLLIGGLASSAANILTIVGALPEPLQDLDISPFGFLVTAVVMLLNIRSQGFLDVMPIARSLVFEHMADGVLVTDGQGRLVDRNPKAREFFEPPGKELSRGEPIEKLIPDLYTNGQMASEIEVHNRCLSVQKNAFYGNTGKIRGVVYGFRDVTTLKETEASLRDQLARNEQLSQALKEESIRDPLTGLYNRRWLDEVLEQEIPRTLREHSHLSFCMMDLDHFKRVNDTWGHDVGDRILVALAGLLKDGSRKHDVAARFGGEEFVLVLPGLNAERGRDVVDRLRQAFSELDFGPGGPANLTFSAGLAVVPDHATDRESLFKTADNALYEAKDTGRNRVVIPGDA</sequence>
<evidence type="ECO:0000313" key="6">
    <source>
        <dbReference type="EMBL" id="MFC4260808.1"/>
    </source>
</evidence>
<dbReference type="PROSITE" id="PS50887">
    <property type="entry name" value="GGDEF"/>
    <property type="match status" value="1"/>
</dbReference>
<dbReference type="Pfam" id="PF16927">
    <property type="entry name" value="HisKA_7TM"/>
    <property type="match status" value="1"/>
</dbReference>
<feature type="transmembrane region" description="Helical" evidence="4">
    <location>
        <begin position="103"/>
        <end position="125"/>
    </location>
</feature>
<reference evidence="7" key="1">
    <citation type="journal article" date="2019" name="Int. J. Syst. Evol. Microbiol.">
        <title>The Global Catalogue of Microorganisms (GCM) 10K type strain sequencing project: providing services to taxonomists for standard genome sequencing and annotation.</title>
        <authorList>
            <consortium name="The Broad Institute Genomics Platform"/>
            <consortium name="The Broad Institute Genome Sequencing Center for Infectious Disease"/>
            <person name="Wu L."/>
            <person name="Ma J."/>
        </authorList>
    </citation>
    <scope>NUCLEOTIDE SEQUENCE [LARGE SCALE GENOMIC DNA]</scope>
    <source>
        <strain evidence="7">CECT 7297</strain>
    </source>
</reference>
<evidence type="ECO:0000259" key="5">
    <source>
        <dbReference type="PROSITE" id="PS50887"/>
    </source>
</evidence>
<dbReference type="SMART" id="SM00091">
    <property type="entry name" value="PAS"/>
    <property type="match status" value="1"/>
</dbReference>
<dbReference type="Pfam" id="PF13188">
    <property type="entry name" value="PAS_8"/>
    <property type="match status" value="1"/>
</dbReference>
<keyword evidence="7" id="KW-1185">Reference proteome</keyword>
<accession>A0ABV8QLZ3</accession>
<feature type="transmembrane region" description="Helical" evidence="4">
    <location>
        <begin position="6"/>
        <end position="22"/>
    </location>
</feature>
<keyword evidence="4" id="KW-0812">Transmembrane</keyword>
<dbReference type="RefSeq" id="WP_379889711.1">
    <property type="nucleotide sequence ID" value="NZ_JBHSDI010000061.1"/>
</dbReference>
<feature type="domain" description="GGDEF" evidence="5">
    <location>
        <begin position="388"/>
        <end position="520"/>
    </location>
</feature>
<dbReference type="Pfam" id="PF00990">
    <property type="entry name" value="GGDEF"/>
    <property type="match status" value="1"/>
</dbReference>
<dbReference type="CDD" id="cd01949">
    <property type="entry name" value="GGDEF"/>
    <property type="match status" value="1"/>
</dbReference>
<dbReference type="EC" id="2.7.7.65" evidence="1"/>
<feature type="transmembrane region" description="Helical" evidence="4">
    <location>
        <begin position="29"/>
        <end position="49"/>
    </location>
</feature>
<dbReference type="InterPro" id="IPR043128">
    <property type="entry name" value="Rev_trsase/Diguanyl_cyclase"/>
</dbReference>
<dbReference type="InterPro" id="IPR035965">
    <property type="entry name" value="PAS-like_dom_sf"/>
</dbReference>
<dbReference type="InterPro" id="IPR000014">
    <property type="entry name" value="PAS"/>
</dbReference>
<dbReference type="GO" id="GO:0052621">
    <property type="term" value="F:diguanylate cyclase activity"/>
    <property type="evidence" value="ECO:0007669"/>
    <property type="project" value="UniProtKB-EC"/>
</dbReference>
<dbReference type="EMBL" id="JBHSDI010000061">
    <property type="protein sequence ID" value="MFC4260808.1"/>
    <property type="molecule type" value="Genomic_DNA"/>
</dbReference>
<name>A0ABV8QLZ3_9GAMM</name>
<dbReference type="Gene3D" id="3.30.450.20">
    <property type="entry name" value="PAS domain"/>
    <property type="match status" value="1"/>
</dbReference>
<keyword evidence="6" id="KW-0808">Transferase</keyword>
<evidence type="ECO:0000256" key="3">
    <source>
        <dbReference type="SAM" id="Coils"/>
    </source>
</evidence>
<feature type="coiled-coil region" evidence="3">
    <location>
        <begin position="333"/>
        <end position="360"/>
    </location>
</feature>
<keyword evidence="4" id="KW-0472">Membrane</keyword>
<dbReference type="PANTHER" id="PTHR45138:SF9">
    <property type="entry name" value="DIGUANYLATE CYCLASE DGCM-RELATED"/>
    <property type="match status" value="1"/>
</dbReference>
<dbReference type="InterPro" id="IPR050469">
    <property type="entry name" value="Diguanylate_Cyclase"/>
</dbReference>
<evidence type="ECO:0000256" key="1">
    <source>
        <dbReference type="ARBA" id="ARBA00012528"/>
    </source>
</evidence>
<protein>
    <recommendedName>
        <fullName evidence="1">diguanylate cyclase</fullName>
        <ecNumber evidence="1">2.7.7.65</ecNumber>
    </recommendedName>
</protein>
<dbReference type="Proteomes" id="UP001595798">
    <property type="component" value="Unassembled WGS sequence"/>
</dbReference>
<dbReference type="SUPFAM" id="SSF55785">
    <property type="entry name" value="PYP-like sensor domain (PAS domain)"/>
    <property type="match status" value="1"/>
</dbReference>
<dbReference type="InterPro" id="IPR000160">
    <property type="entry name" value="GGDEF_dom"/>
</dbReference>
<organism evidence="6 7">
    <name type="scientific">Marinobacter lacisalsi</name>
    <dbReference type="NCBI Taxonomy" id="475979"/>
    <lineage>
        <taxon>Bacteria</taxon>
        <taxon>Pseudomonadati</taxon>
        <taxon>Pseudomonadota</taxon>
        <taxon>Gammaproteobacteria</taxon>
        <taxon>Pseudomonadales</taxon>
        <taxon>Marinobacteraceae</taxon>
        <taxon>Marinobacter</taxon>
    </lineage>
</organism>
<evidence type="ECO:0000256" key="2">
    <source>
        <dbReference type="ARBA" id="ARBA00034247"/>
    </source>
</evidence>
<dbReference type="NCBIfam" id="TIGR00254">
    <property type="entry name" value="GGDEF"/>
    <property type="match status" value="1"/>
</dbReference>